<accession>A0A238LED8</accession>
<dbReference type="RefSeq" id="WP_093992109.1">
    <property type="nucleotide sequence ID" value="NZ_FXZK01000003.1"/>
</dbReference>
<dbReference type="SUPFAM" id="SSF49503">
    <property type="entry name" value="Cupredoxins"/>
    <property type="match status" value="1"/>
</dbReference>
<feature type="signal peptide" evidence="1">
    <location>
        <begin position="1"/>
        <end position="29"/>
    </location>
</feature>
<dbReference type="PANTHER" id="PTHR36507:SF1">
    <property type="entry name" value="BLL1555 PROTEIN"/>
    <property type="match status" value="1"/>
</dbReference>
<evidence type="ECO:0000256" key="1">
    <source>
        <dbReference type="SAM" id="SignalP"/>
    </source>
</evidence>
<sequence length="111" mass="11602">MTKITRRQMLHRAAGSVAALPVLAVAARAATHQVSIQGFAFSPASITIAAGDTVVFTNADNAPHTATADSGAFDTGRLGRDASAQLTFSNPGTYTYFCNFHRNMKGSITVA</sequence>
<dbReference type="PROSITE" id="PS51318">
    <property type="entry name" value="TAT"/>
    <property type="match status" value="1"/>
</dbReference>
<keyword evidence="1" id="KW-0732">Signal</keyword>
<feature type="domain" description="EfeO-type cupredoxin-like" evidence="2">
    <location>
        <begin position="23"/>
        <end position="110"/>
    </location>
</feature>
<dbReference type="EMBL" id="FXZK01000003">
    <property type="protein sequence ID" value="SMY07923.1"/>
    <property type="molecule type" value="Genomic_DNA"/>
</dbReference>
<evidence type="ECO:0000313" key="3">
    <source>
        <dbReference type="EMBL" id="SMY07923.1"/>
    </source>
</evidence>
<dbReference type="InterPro" id="IPR035668">
    <property type="entry name" value="Amicyanin"/>
</dbReference>
<dbReference type="Pfam" id="PF13473">
    <property type="entry name" value="Cupredoxin_1"/>
    <property type="match status" value="1"/>
</dbReference>
<dbReference type="InterPro" id="IPR006311">
    <property type="entry name" value="TAT_signal"/>
</dbReference>
<dbReference type="PANTHER" id="PTHR36507">
    <property type="entry name" value="BLL1555 PROTEIN"/>
    <property type="match status" value="1"/>
</dbReference>
<protein>
    <submittedName>
        <fullName evidence="3">Plastocyanin</fullName>
    </submittedName>
</protein>
<dbReference type="OrthoDB" id="9796416at2"/>
<reference evidence="3 4" key="1">
    <citation type="submission" date="2017-05" db="EMBL/GenBank/DDBJ databases">
        <authorList>
            <person name="Song R."/>
            <person name="Chenine A.L."/>
            <person name="Ruprecht R.M."/>
        </authorList>
    </citation>
    <scope>NUCLEOTIDE SEQUENCE [LARGE SCALE GENOMIC DNA]</scope>
    <source>
        <strain evidence="3 4">CECT 8899</strain>
    </source>
</reference>
<dbReference type="CDD" id="cd13921">
    <property type="entry name" value="Amicyanin"/>
    <property type="match status" value="1"/>
</dbReference>
<name>A0A238LED8_9RHOB</name>
<dbReference type="Proteomes" id="UP000201613">
    <property type="component" value="Unassembled WGS sequence"/>
</dbReference>
<dbReference type="AlphaFoldDB" id="A0A238LED8"/>
<gene>
    <name evidence="3" type="primary">petE</name>
    <name evidence="3" type="ORF">LOM8899_02068</name>
</gene>
<dbReference type="InterPro" id="IPR052721">
    <property type="entry name" value="ET_Amicyanin"/>
</dbReference>
<keyword evidence="4" id="KW-1185">Reference proteome</keyword>
<feature type="chain" id="PRO_5012556966" evidence="1">
    <location>
        <begin position="30"/>
        <end position="111"/>
    </location>
</feature>
<proteinExistence type="predicted"/>
<evidence type="ECO:0000313" key="4">
    <source>
        <dbReference type="Proteomes" id="UP000201613"/>
    </source>
</evidence>
<organism evidence="3 4">
    <name type="scientific">Flavimaricola marinus</name>
    <dbReference type="NCBI Taxonomy" id="1819565"/>
    <lineage>
        <taxon>Bacteria</taxon>
        <taxon>Pseudomonadati</taxon>
        <taxon>Pseudomonadota</taxon>
        <taxon>Alphaproteobacteria</taxon>
        <taxon>Rhodobacterales</taxon>
        <taxon>Paracoccaceae</taxon>
        <taxon>Flavimaricola</taxon>
    </lineage>
</organism>
<dbReference type="InterPro" id="IPR008972">
    <property type="entry name" value="Cupredoxin"/>
</dbReference>
<evidence type="ECO:0000259" key="2">
    <source>
        <dbReference type="Pfam" id="PF13473"/>
    </source>
</evidence>
<dbReference type="InterPro" id="IPR028096">
    <property type="entry name" value="EfeO_Cupredoxin"/>
</dbReference>
<dbReference type="Gene3D" id="2.60.40.420">
    <property type="entry name" value="Cupredoxins - blue copper proteins"/>
    <property type="match status" value="1"/>
</dbReference>